<dbReference type="PANTHER" id="PTHR30203:SF32">
    <property type="entry name" value="CATION EFFLUX SYSTEM PROTEIN CUSC"/>
    <property type="match status" value="1"/>
</dbReference>
<dbReference type="Gene3D" id="2.20.200.10">
    <property type="entry name" value="Outer membrane efflux proteins (OEP)"/>
    <property type="match status" value="1"/>
</dbReference>
<feature type="signal peptide" evidence="2">
    <location>
        <begin position="1"/>
        <end position="21"/>
    </location>
</feature>
<dbReference type="EMBL" id="CP028941">
    <property type="protein sequence ID" value="QKM62326.1"/>
    <property type="molecule type" value="Genomic_DNA"/>
</dbReference>
<keyword evidence="2" id="KW-0449">Lipoprotein</keyword>
<dbReference type="RefSeq" id="WP_302480383.1">
    <property type="nucleotide sequence ID" value="NZ_CBCSCD010000004.1"/>
</dbReference>
<name>A0A6M9PWV1_9BURK</name>
<dbReference type="KEGG" id="pani:DCO16_04150"/>
<feature type="chain" id="PRO_5027154624" description="Efflux transporter, outer membrane factor (OMF) lipoprotein, NodT family" evidence="2">
    <location>
        <begin position="22"/>
        <end position="463"/>
    </location>
</feature>
<dbReference type="NCBIfam" id="TIGR01845">
    <property type="entry name" value="outer_NodT"/>
    <property type="match status" value="1"/>
</dbReference>
<reference evidence="3 4" key="1">
    <citation type="submission" date="2018-04" db="EMBL/GenBank/DDBJ databases">
        <title>Polynucleobacter sp. LimPoW16 genome.</title>
        <authorList>
            <person name="Hahn M.W."/>
        </authorList>
    </citation>
    <scope>NUCLEOTIDE SEQUENCE [LARGE SCALE GENOMIC DNA]</scope>
    <source>
        <strain evidence="3 4">LimPoW16</strain>
    </source>
</reference>
<keyword evidence="2" id="KW-1134">Transmembrane beta strand</keyword>
<dbReference type="Gene3D" id="1.20.1600.10">
    <property type="entry name" value="Outer membrane efflux proteins (OEP)"/>
    <property type="match status" value="1"/>
</dbReference>
<gene>
    <name evidence="3" type="ORF">DCO16_04150</name>
</gene>
<proteinExistence type="inferred from homology"/>
<dbReference type="InterPro" id="IPR010131">
    <property type="entry name" value="MdtP/NodT-like"/>
</dbReference>
<organism evidence="3 4">
    <name type="scientific">Polynucleobacter antarcticus</name>
    <dbReference type="NCBI Taxonomy" id="1743162"/>
    <lineage>
        <taxon>Bacteria</taxon>
        <taxon>Pseudomonadati</taxon>
        <taxon>Pseudomonadota</taxon>
        <taxon>Betaproteobacteria</taxon>
        <taxon>Burkholderiales</taxon>
        <taxon>Burkholderiaceae</taxon>
        <taxon>Polynucleobacter</taxon>
    </lineage>
</organism>
<dbReference type="Proteomes" id="UP000500806">
    <property type="component" value="Chromosome"/>
</dbReference>
<evidence type="ECO:0000313" key="3">
    <source>
        <dbReference type="EMBL" id="QKM62326.1"/>
    </source>
</evidence>
<evidence type="ECO:0008006" key="5">
    <source>
        <dbReference type="Google" id="ProtNLM"/>
    </source>
</evidence>
<dbReference type="PANTHER" id="PTHR30203">
    <property type="entry name" value="OUTER MEMBRANE CATION EFFLUX PROTEIN"/>
    <property type="match status" value="1"/>
</dbReference>
<keyword evidence="4" id="KW-1185">Reference proteome</keyword>
<dbReference type="AlphaFoldDB" id="A0A6M9PWV1"/>
<comment type="similarity">
    <text evidence="1 2">Belongs to the outer membrane factor (OMF) (TC 1.B.17) family.</text>
</comment>
<sequence length="463" mass="49495">MLIRQLIRSCNYLALSISLSACVSSLMTSKDLINKALPSVQTPKTFQATDNPQTTVLNANDAWLTQFNDPELNELVAEALKNNPSLSIFAARRSQAQSLIDAAGGALYPGISATGNLGGKAGSSGTGLTGYYIGANWELDLWGRVRTQKAGATQNARAINADQDAAQLSLLASIAKSVWLARALTEQARLSEESAAAAEKLHALTGIREKIGASSNSDVLATQSSAAQLKEGAIASAFARDQSLRAVEVLVGRYPHAKPLRTSALPSIPSAIDPGLPMDLLERRPDVIAAEARVNSAFYTVDEKRLARLPKISLSAGLAYIDSQVFTLINGASTSFGFGVGATVPIFQGGAIEAQIAYQDAEARAALANYGKTVLTAFNEAENNLNGDQAWKSRSALLQTQLDNQKRLMKNTDSEFTIGRIDQRQVQQQRIKTNTTQMAWNQGRVDALSQRVNLFLALGGPAY</sequence>
<dbReference type="SUPFAM" id="SSF56954">
    <property type="entry name" value="Outer membrane efflux proteins (OEP)"/>
    <property type="match status" value="1"/>
</dbReference>
<accession>A0A6M9PWV1</accession>
<evidence type="ECO:0000256" key="1">
    <source>
        <dbReference type="ARBA" id="ARBA00007613"/>
    </source>
</evidence>
<keyword evidence="2" id="KW-0732">Signal</keyword>
<dbReference type="GO" id="GO:0005886">
    <property type="term" value="C:plasma membrane"/>
    <property type="evidence" value="ECO:0007669"/>
    <property type="project" value="UniProtKB-SubCell"/>
</dbReference>
<keyword evidence="2" id="KW-0472">Membrane</keyword>
<dbReference type="Pfam" id="PF02321">
    <property type="entry name" value="OEP"/>
    <property type="match status" value="2"/>
</dbReference>
<protein>
    <recommendedName>
        <fullName evidence="5">Efflux transporter, outer membrane factor (OMF) lipoprotein, NodT family</fullName>
    </recommendedName>
</protein>
<keyword evidence="2" id="KW-0812">Transmembrane</keyword>
<dbReference type="PROSITE" id="PS51257">
    <property type="entry name" value="PROKAR_LIPOPROTEIN"/>
    <property type="match status" value="1"/>
</dbReference>
<dbReference type="InterPro" id="IPR003423">
    <property type="entry name" value="OMP_efflux"/>
</dbReference>
<comment type="subcellular location">
    <subcellularLocation>
        <location evidence="2">Cell membrane</location>
        <topology evidence="2">Lipid-anchor</topology>
    </subcellularLocation>
</comment>
<dbReference type="GO" id="GO:0015562">
    <property type="term" value="F:efflux transmembrane transporter activity"/>
    <property type="evidence" value="ECO:0007669"/>
    <property type="project" value="InterPro"/>
</dbReference>
<evidence type="ECO:0000256" key="2">
    <source>
        <dbReference type="RuleBase" id="RU362097"/>
    </source>
</evidence>
<evidence type="ECO:0000313" key="4">
    <source>
        <dbReference type="Proteomes" id="UP000500806"/>
    </source>
</evidence>
<keyword evidence="2" id="KW-0564">Palmitate</keyword>